<feature type="region of interest" description="Disordered" evidence="5">
    <location>
        <begin position="1"/>
        <end position="48"/>
    </location>
</feature>
<evidence type="ECO:0000256" key="1">
    <source>
        <dbReference type="ARBA" id="ARBA00023015"/>
    </source>
</evidence>
<dbReference type="Gene3D" id="1.10.10.60">
    <property type="entry name" value="Homeodomain-like"/>
    <property type="match status" value="1"/>
</dbReference>
<reference evidence="7 10" key="3">
    <citation type="submission" date="2020-05" db="EMBL/GenBank/DDBJ databases">
        <title>Draft Genome Sequence of Ochrobactrum soli Isolated from Stable Fly Gut.</title>
        <authorList>
            <person name="Pileggi M.T."/>
            <person name="Vazhakkala L.J."/>
            <person name="Wong C.N."/>
        </authorList>
    </citation>
    <scope>NUCLEOTIDE SEQUENCE [LARGE SCALE GENOMIC DNA]</scope>
    <source>
        <strain evidence="7 10">MTP-C0764</strain>
    </source>
</reference>
<dbReference type="InterPro" id="IPR050109">
    <property type="entry name" value="HTH-type_TetR-like_transc_reg"/>
</dbReference>
<dbReference type="Proteomes" id="UP000246073">
    <property type="component" value="Unassembled WGS sequence"/>
</dbReference>
<dbReference type="GO" id="GO:0003700">
    <property type="term" value="F:DNA-binding transcription factor activity"/>
    <property type="evidence" value="ECO:0007669"/>
    <property type="project" value="TreeGrafter"/>
</dbReference>
<organism evidence="8 9">
    <name type="scientific">Ochrobactrum soli</name>
    <dbReference type="NCBI Taxonomy" id="2448455"/>
    <lineage>
        <taxon>Bacteria</taxon>
        <taxon>Pseudomonadati</taxon>
        <taxon>Pseudomonadota</taxon>
        <taxon>Alphaproteobacteria</taxon>
        <taxon>Hyphomicrobiales</taxon>
        <taxon>Brucellaceae</taxon>
        <taxon>Brucella/Ochrobactrum group</taxon>
        <taxon>Ochrobactrum</taxon>
    </lineage>
</organism>
<dbReference type="PANTHER" id="PTHR30055">
    <property type="entry name" value="HTH-TYPE TRANSCRIPTIONAL REGULATOR RUTR"/>
    <property type="match status" value="1"/>
</dbReference>
<gene>
    <name evidence="7" type="ORF">HKX02_09535</name>
    <name evidence="8" type="ORF">OHAE_4032</name>
</gene>
<dbReference type="InterPro" id="IPR009057">
    <property type="entry name" value="Homeodomain-like_sf"/>
</dbReference>
<feature type="compositionally biased region" description="Low complexity" evidence="5">
    <location>
        <begin position="25"/>
        <end position="35"/>
    </location>
</feature>
<dbReference type="GO" id="GO:0000976">
    <property type="term" value="F:transcription cis-regulatory region binding"/>
    <property type="evidence" value="ECO:0007669"/>
    <property type="project" value="TreeGrafter"/>
</dbReference>
<reference evidence="9" key="2">
    <citation type="submission" date="2017-12" db="EMBL/GenBank/DDBJ databases">
        <authorList>
            <person name="Diaz M."/>
        </authorList>
    </citation>
    <scope>NUCLEOTIDE SEQUENCE [LARGE SCALE GENOMIC DNA]</scope>
    <source>
        <strain evidence="9">FI11154</strain>
    </source>
</reference>
<dbReference type="SUPFAM" id="SSF48498">
    <property type="entry name" value="Tetracyclin repressor-like, C-terminal domain"/>
    <property type="match status" value="1"/>
</dbReference>
<feature type="DNA-binding region" description="H-T-H motif" evidence="4">
    <location>
        <begin position="94"/>
        <end position="113"/>
    </location>
</feature>
<dbReference type="Gene3D" id="1.10.357.10">
    <property type="entry name" value="Tetracycline Repressor, domain 2"/>
    <property type="match status" value="1"/>
</dbReference>
<dbReference type="Pfam" id="PF00440">
    <property type="entry name" value="TetR_N"/>
    <property type="match status" value="1"/>
</dbReference>
<evidence type="ECO:0000256" key="2">
    <source>
        <dbReference type="ARBA" id="ARBA00023125"/>
    </source>
</evidence>
<feature type="compositionally biased region" description="Basic and acidic residues" evidence="5">
    <location>
        <begin position="1"/>
        <end position="11"/>
    </location>
</feature>
<dbReference type="InterPro" id="IPR001647">
    <property type="entry name" value="HTH_TetR"/>
</dbReference>
<dbReference type="PANTHER" id="PTHR30055:SF146">
    <property type="entry name" value="HTH-TYPE TRANSCRIPTIONAL DUAL REGULATOR CECR"/>
    <property type="match status" value="1"/>
</dbReference>
<evidence type="ECO:0000313" key="7">
    <source>
        <dbReference type="EMBL" id="NNU60499.1"/>
    </source>
</evidence>
<dbReference type="SUPFAM" id="SSF46689">
    <property type="entry name" value="Homeodomain-like"/>
    <property type="match status" value="1"/>
</dbReference>
<name>A0A2P9HJY0_9HYPH</name>
<dbReference type="InterPro" id="IPR023772">
    <property type="entry name" value="DNA-bd_HTH_TetR-type_CS"/>
</dbReference>
<proteinExistence type="predicted"/>
<dbReference type="PRINTS" id="PR00455">
    <property type="entry name" value="HTHTETR"/>
</dbReference>
<keyword evidence="10" id="KW-1185">Reference proteome</keyword>
<dbReference type="InterPro" id="IPR039536">
    <property type="entry name" value="TetR_C_Proteobacteria"/>
</dbReference>
<dbReference type="AlphaFoldDB" id="A0A2P9HJY0"/>
<keyword evidence="1" id="KW-0805">Transcription regulation</keyword>
<protein>
    <submittedName>
        <fullName evidence="7">TetR/AcrR family transcriptional regulator</fullName>
    </submittedName>
    <submittedName>
        <fullName evidence="8">Transcriptional regulator, TetR family</fullName>
    </submittedName>
</protein>
<keyword evidence="2 4" id="KW-0238">DNA-binding</keyword>
<evidence type="ECO:0000313" key="8">
    <source>
        <dbReference type="EMBL" id="SPL64100.1"/>
    </source>
</evidence>
<dbReference type="Pfam" id="PF14246">
    <property type="entry name" value="TetR_C_7"/>
    <property type="match status" value="1"/>
</dbReference>
<keyword evidence="3" id="KW-0804">Transcription</keyword>
<evidence type="ECO:0000256" key="4">
    <source>
        <dbReference type="PROSITE-ProRule" id="PRU00335"/>
    </source>
</evidence>
<evidence type="ECO:0000259" key="6">
    <source>
        <dbReference type="PROSITE" id="PS50977"/>
    </source>
</evidence>
<evidence type="ECO:0000256" key="5">
    <source>
        <dbReference type="SAM" id="MobiDB-lite"/>
    </source>
</evidence>
<accession>A0A2P9HJY0</accession>
<evidence type="ECO:0000313" key="10">
    <source>
        <dbReference type="Proteomes" id="UP000574931"/>
    </source>
</evidence>
<dbReference type="EMBL" id="JABFCY010000005">
    <property type="protein sequence ID" value="NNU60499.1"/>
    <property type="molecule type" value="Genomic_DNA"/>
</dbReference>
<dbReference type="PROSITE" id="PS50977">
    <property type="entry name" value="HTH_TETR_2"/>
    <property type="match status" value="1"/>
</dbReference>
<evidence type="ECO:0000313" key="9">
    <source>
        <dbReference type="Proteomes" id="UP000246073"/>
    </source>
</evidence>
<reference evidence="8" key="1">
    <citation type="submission" date="2017-12" db="EMBL/GenBank/DDBJ databases">
        <authorList>
            <person name="Hurst M.R.H."/>
        </authorList>
    </citation>
    <scope>NUCLEOTIDE SEQUENCE [LARGE SCALE GENOMIC DNA]</scope>
    <source>
        <strain evidence="8">FI11154</strain>
    </source>
</reference>
<dbReference type="InterPro" id="IPR036271">
    <property type="entry name" value="Tet_transcr_reg_TetR-rel_C_sf"/>
</dbReference>
<feature type="compositionally biased region" description="Basic and acidic residues" evidence="5">
    <location>
        <begin position="36"/>
        <end position="48"/>
    </location>
</feature>
<dbReference type="PROSITE" id="PS01081">
    <property type="entry name" value="HTH_TETR_1"/>
    <property type="match status" value="1"/>
</dbReference>
<dbReference type="EMBL" id="OOFM01000004">
    <property type="protein sequence ID" value="SPL64100.1"/>
    <property type="molecule type" value="Genomic_DNA"/>
</dbReference>
<dbReference type="Proteomes" id="UP000574931">
    <property type="component" value="Unassembled WGS sequence"/>
</dbReference>
<feature type="domain" description="HTH tetR-type" evidence="6">
    <location>
        <begin position="71"/>
        <end position="131"/>
    </location>
</feature>
<evidence type="ECO:0000256" key="3">
    <source>
        <dbReference type="ARBA" id="ARBA00023163"/>
    </source>
</evidence>
<dbReference type="RefSeq" id="WP_109367906.1">
    <property type="nucleotide sequence ID" value="NZ_JABFCY010000005.1"/>
</dbReference>
<sequence length="268" mass="29722">MKPERHTKESPDTLTTPDLDRHDAGGAAANFAGTGKKSEKLPKSEKLKAGSFACAPETECGRTRLGAGQDPAKRSQILEGAQSVFLRMGFDAASMNDITREAGVSKGTIYVYFNSKEDLFVALCEHYRHTMFSALIGKLDNGFSNREELTEFGIALVTLITSSTAIRAQRIVLGVSERKPELSARFYDRGPKRSLVAMAEYLEKMIENGVLEPFEVDRVAYQLSDLFLAGLYRPRLFGVIADEPTEEAIRKNVETAVDFFFRAYGKRS</sequence>
<dbReference type="FunFam" id="1.10.10.60:FF:000141">
    <property type="entry name" value="TetR family transcriptional regulator"/>
    <property type="match status" value="1"/>
</dbReference>